<feature type="transmembrane region" description="Helical" evidence="1">
    <location>
        <begin position="92"/>
        <end position="116"/>
    </location>
</feature>
<dbReference type="Gene3D" id="2.60.120.1440">
    <property type="match status" value="1"/>
</dbReference>
<dbReference type="PANTHER" id="PTHR30273:SF2">
    <property type="entry name" value="PROTEIN FECR"/>
    <property type="match status" value="1"/>
</dbReference>
<dbReference type="PANTHER" id="PTHR30273">
    <property type="entry name" value="PERIPLASMIC SIGNAL SENSOR AND SIGMA FACTOR ACTIVATOR FECR-RELATED"/>
    <property type="match status" value="1"/>
</dbReference>
<evidence type="ECO:0000259" key="3">
    <source>
        <dbReference type="Pfam" id="PF16344"/>
    </source>
</evidence>
<dbReference type="OrthoDB" id="1099916at2"/>
<organism evidence="4 5">
    <name type="scientific">Cyclobacterium xiamenense</name>
    <dbReference type="NCBI Taxonomy" id="1297121"/>
    <lineage>
        <taxon>Bacteria</taxon>
        <taxon>Pseudomonadati</taxon>
        <taxon>Bacteroidota</taxon>
        <taxon>Cytophagia</taxon>
        <taxon>Cytophagales</taxon>
        <taxon>Cyclobacteriaceae</taxon>
        <taxon>Cyclobacterium</taxon>
    </lineage>
</organism>
<dbReference type="Proteomes" id="UP000199403">
    <property type="component" value="Unassembled WGS sequence"/>
</dbReference>
<feature type="domain" description="FecR protein" evidence="2">
    <location>
        <begin position="140"/>
        <end position="230"/>
    </location>
</feature>
<keyword evidence="1" id="KW-0812">Transmembrane</keyword>
<dbReference type="PIRSF" id="PIRSF018266">
    <property type="entry name" value="FecR"/>
    <property type="match status" value="1"/>
</dbReference>
<dbReference type="Pfam" id="PF04773">
    <property type="entry name" value="FecR"/>
    <property type="match status" value="1"/>
</dbReference>
<sequence length="342" mass="39145">MFVSSVLLETTRVLKEEKLIRFLNNRTSPEENREVTEWLAENGAEDRFIDMLRKTWEAEALPQVTESKQRQLLEQIHRATVKHQRQRPASQVFGFFFTFGRMAATFLLVAFTAFYLHEAFLQRDTVEPLAALPPTKIQKHTQAGEKLTLRLPDQSEVIVNSLSTITFYSDFGVRTREIELEGEAFFTVAPDKERPFEVKTGTVKTTALGTAFNAYAREEVVRISLTEGKVAVAREDEQLSLEPGEMASVQLNAHSALRKGTFDPMQTTLWKEGMIRFQSEPFGEILQSLEHWYGVRFERSGDTNRKVTGLFKNESLDAILTGLSFSLGFDYEIDKKNVRIKF</sequence>
<dbReference type="GO" id="GO:0016989">
    <property type="term" value="F:sigma factor antagonist activity"/>
    <property type="evidence" value="ECO:0007669"/>
    <property type="project" value="TreeGrafter"/>
</dbReference>
<protein>
    <submittedName>
        <fullName evidence="4">Ferric-dicitrate binding protein FerR, regulates iron transport through sigma-19</fullName>
    </submittedName>
</protein>
<dbReference type="Pfam" id="PF16344">
    <property type="entry name" value="FecR_C"/>
    <property type="match status" value="1"/>
</dbReference>
<dbReference type="Gene3D" id="3.55.50.30">
    <property type="match status" value="1"/>
</dbReference>
<feature type="domain" description="Protein FecR C-terminal" evidence="3">
    <location>
        <begin position="275"/>
        <end position="340"/>
    </location>
</feature>
<accession>A0A1H6ZQP0</accession>
<proteinExistence type="predicted"/>
<gene>
    <name evidence="4" type="ORF">SAMN05192553_104430</name>
</gene>
<dbReference type="InterPro" id="IPR012373">
    <property type="entry name" value="Ferrdict_sens_TM"/>
</dbReference>
<reference evidence="5" key="1">
    <citation type="submission" date="2016-10" db="EMBL/GenBank/DDBJ databases">
        <authorList>
            <person name="Varghese N."/>
            <person name="Submissions S."/>
        </authorList>
    </citation>
    <scope>NUCLEOTIDE SEQUENCE [LARGE SCALE GENOMIC DNA]</scope>
    <source>
        <strain evidence="5">IBRC-M 10761</strain>
    </source>
</reference>
<name>A0A1H6ZQP0_9BACT</name>
<keyword evidence="1" id="KW-1133">Transmembrane helix</keyword>
<keyword evidence="1" id="KW-0472">Membrane</keyword>
<dbReference type="InterPro" id="IPR032508">
    <property type="entry name" value="FecR_C"/>
</dbReference>
<dbReference type="STRING" id="1416801.SAMN05192553_104430"/>
<dbReference type="InterPro" id="IPR006860">
    <property type="entry name" value="FecR"/>
</dbReference>
<evidence type="ECO:0000259" key="2">
    <source>
        <dbReference type="Pfam" id="PF04773"/>
    </source>
</evidence>
<dbReference type="EMBL" id="FNZH01000004">
    <property type="protein sequence ID" value="SEJ51910.1"/>
    <property type="molecule type" value="Genomic_DNA"/>
</dbReference>
<evidence type="ECO:0000313" key="5">
    <source>
        <dbReference type="Proteomes" id="UP000199403"/>
    </source>
</evidence>
<evidence type="ECO:0000256" key="1">
    <source>
        <dbReference type="SAM" id="Phobius"/>
    </source>
</evidence>
<dbReference type="AlphaFoldDB" id="A0A1H6ZQP0"/>
<keyword evidence="5" id="KW-1185">Reference proteome</keyword>
<evidence type="ECO:0000313" key="4">
    <source>
        <dbReference type="EMBL" id="SEJ51910.1"/>
    </source>
</evidence>